<accession>A0A0P0CXH4</accession>
<sequence length="106" mass="12134">MVLKSKTTATILSFLLGGLGAHHFYLENKKRGLLYLAFFWTLIPAVVGFVEFILLVTQSEDDFNLKYNPGEFCEKYRKPHSMPVSRRGKTATTSELNLEEQLLQVH</sequence>
<dbReference type="PATRIC" id="fig|512763.3.peg.3475"/>
<evidence type="ECO:0000256" key="1">
    <source>
        <dbReference type="ARBA" id="ARBA00004141"/>
    </source>
</evidence>
<feature type="transmembrane region" description="Helical" evidence="5">
    <location>
        <begin position="7"/>
        <end position="26"/>
    </location>
</feature>
<reference evidence="7 8" key="1">
    <citation type="submission" date="2015-08" db="EMBL/GenBank/DDBJ databases">
        <title>Complete genome sequence of Rufibacter tibetensis strain 1351t, a radiation-resistant bacterium from tibet plateau.</title>
        <authorList>
            <person name="Dai J."/>
        </authorList>
    </citation>
    <scope>NUCLEOTIDE SEQUENCE [LARGE SCALE GENOMIC DNA]</scope>
    <source>
        <strain evidence="7 8">1351</strain>
    </source>
</reference>
<dbReference type="KEGG" id="rti:DC20_15810"/>
<proteinExistence type="predicted"/>
<evidence type="ECO:0000256" key="4">
    <source>
        <dbReference type="ARBA" id="ARBA00023136"/>
    </source>
</evidence>
<feature type="transmembrane region" description="Helical" evidence="5">
    <location>
        <begin position="32"/>
        <end position="56"/>
    </location>
</feature>
<dbReference type="Pfam" id="PF05154">
    <property type="entry name" value="TM2"/>
    <property type="match status" value="1"/>
</dbReference>
<evidence type="ECO:0000256" key="2">
    <source>
        <dbReference type="ARBA" id="ARBA00022692"/>
    </source>
</evidence>
<evidence type="ECO:0000259" key="6">
    <source>
        <dbReference type="Pfam" id="PF05154"/>
    </source>
</evidence>
<evidence type="ECO:0000256" key="5">
    <source>
        <dbReference type="SAM" id="Phobius"/>
    </source>
</evidence>
<feature type="domain" description="TM2" evidence="6">
    <location>
        <begin position="4"/>
        <end position="53"/>
    </location>
</feature>
<keyword evidence="2 5" id="KW-0812">Transmembrane</keyword>
<evidence type="ECO:0000313" key="7">
    <source>
        <dbReference type="EMBL" id="ALJ01506.1"/>
    </source>
</evidence>
<evidence type="ECO:0000256" key="3">
    <source>
        <dbReference type="ARBA" id="ARBA00022989"/>
    </source>
</evidence>
<dbReference type="OrthoDB" id="9816361at2"/>
<name>A0A0P0CXH4_9BACT</name>
<dbReference type="InterPro" id="IPR007829">
    <property type="entry name" value="TM2"/>
</dbReference>
<keyword evidence="3 5" id="KW-1133">Transmembrane helix</keyword>
<gene>
    <name evidence="7" type="ORF">DC20_15810</name>
</gene>
<keyword evidence="8" id="KW-1185">Reference proteome</keyword>
<dbReference type="AlphaFoldDB" id="A0A0P0CXH4"/>
<dbReference type="EMBL" id="CP012643">
    <property type="protein sequence ID" value="ALJ01506.1"/>
    <property type="molecule type" value="Genomic_DNA"/>
</dbReference>
<dbReference type="GO" id="GO:0016020">
    <property type="term" value="C:membrane"/>
    <property type="evidence" value="ECO:0007669"/>
    <property type="project" value="UniProtKB-SubCell"/>
</dbReference>
<comment type="subcellular location">
    <subcellularLocation>
        <location evidence="1">Membrane</location>
        <topology evidence="1">Multi-pass membrane protein</topology>
    </subcellularLocation>
</comment>
<dbReference type="Proteomes" id="UP000061382">
    <property type="component" value="Chromosome"/>
</dbReference>
<keyword evidence="4 5" id="KW-0472">Membrane</keyword>
<organism evidence="7 8">
    <name type="scientific">Rufibacter tibetensis</name>
    <dbReference type="NCBI Taxonomy" id="512763"/>
    <lineage>
        <taxon>Bacteria</taxon>
        <taxon>Pseudomonadati</taxon>
        <taxon>Bacteroidota</taxon>
        <taxon>Cytophagia</taxon>
        <taxon>Cytophagales</taxon>
        <taxon>Hymenobacteraceae</taxon>
        <taxon>Rufibacter</taxon>
    </lineage>
</organism>
<protein>
    <recommendedName>
        <fullName evidence="6">TM2 domain-containing protein</fullName>
    </recommendedName>
</protein>
<evidence type="ECO:0000313" key="8">
    <source>
        <dbReference type="Proteomes" id="UP000061382"/>
    </source>
</evidence>